<evidence type="ECO:0000313" key="2">
    <source>
        <dbReference type="EMBL" id="AZZ53639.1"/>
    </source>
</evidence>
<sequence>MTDSTATDSTGTDDSTLDGSALDDSTLGDSAHDDTARDDTALSQRLTAAIRDSEGVTGVYPAQPILEAAADALAVTLALRQPDVLVDIDRSDGFTTVSAHIAATAALPAPETLRAVGEELRRLLDAEPSVTGPLAVNVKVRLIEDSGRAAE</sequence>
<dbReference type="AlphaFoldDB" id="A0A3T0T520"/>
<name>A0A3T0T520_9MICO</name>
<reference evidence="2 3" key="1">
    <citation type="submission" date="2018-03" db="EMBL/GenBank/DDBJ databases">
        <title>Bacteriophage NCPPB3778 and a type I-E CRISPR drive the evolution of the US Biological Select Agent, Rathayibacter toxicus.</title>
        <authorList>
            <person name="Davis E.W.II."/>
            <person name="Tabima J.F."/>
            <person name="Weisberg A.J."/>
            <person name="Dantas Lopes L."/>
            <person name="Wiseman M.S."/>
            <person name="Wiseman M.S."/>
            <person name="Pupko T."/>
            <person name="Belcher M.S."/>
            <person name="Sechler A.J."/>
            <person name="Tancos M.A."/>
            <person name="Schroeder B.K."/>
            <person name="Murray T.D."/>
            <person name="Luster D.G."/>
            <person name="Schneider W.L."/>
            <person name="Rogers E."/>
            <person name="Andreote F.D."/>
            <person name="Grunwald N.J."/>
            <person name="Putnam M.L."/>
            <person name="Chang J.H."/>
        </authorList>
    </citation>
    <scope>NUCLEOTIDE SEQUENCE [LARGE SCALE GENOMIC DNA]</scope>
    <source>
        <strain evidence="2 3">DSM 15932</strain>
    </source>
</reference>
<feature type="compositionally biased region" description="Low complexity" evidence="1">
    <location>
        <begin position="1"/>
        <end position="20"/>
    </location>
</feature>
<dbReference type="KEGG" id="rfs:C1I64_17425"/>
<organism evidence="2 3">
    <name type="scientific">Rathayibacter festucae DSM 15932</name>
    <dbReference type="NCBI Taxonomy" id="1328866"/>
    <lineage>
        <taxon>Bacteria</taxon>
        <taxon>Bacillati</taxon>
        <taxon>Actinomycetota</taxon>
        <taxon>Actinomycetes</taxon>
        <taxon>Micrococcales</taxon>
        <taxon>Microbacteriaceae</taxon>
        <taxon>Rathayibacter</taxon>
    </lineage>
</organism>
<protein>
    <submittedName>
        <fullName evidence="2">Uncharacterized protein</fullName>
    </submittedName>
</protein>
<dbReference type="RefSeq" id="WP_127888082.1">
    <property type="nucleotide sequence ID" value="NZ_CP028137.1"/>
</dbReference>
<dbReference type="EMBL" id="CP028137">
    <property type="protein sequence ID" value="AZZ53639.1"/>
    <property type="molecule type" value="Genomic_DNA"/>
</dbReference>
<evidence type="ECO:0000256" key="1">
    <source>
        <dbReference type="SAM" id="MobiDB-lite"/>
    </source>
</evidence>
<evidence type="ECO:0000313" key="3">
    <source>
        <dbReference type="Proteomes" id="UP000285317"/>
    </source>
</evidence>
<feature type="region of interest" description="Disordered" evidence="1">
    <location>
        <begin position="1"/>
        <end position="39"/>
    </location>
</feature>
<proteinExistence type="predicted"/>
<feature type="compositionally biased region" description="Basic and acidic residues" evidence="1">
    <location>
        <begin position="30"/>
        <end position="39"/>
    </location>
</feature>
<dbReference type="Proteomes" id="UP000285317">
    <property type="component" value="Chromosome"/>
</dbReference>
<gene>
    <name evidence="2" type="ORF">C1I64_17425</name>
</gene>
<accession>A0A3T0T520</accession>